<name>A0AA86TZE0_9EUKA</name>
<dbReference type="Proteomes" id="UP001642409">
    <property type="component" value="Unassembled WGS sequence"/>
</dbReference>
<dbReference type="EMBL" id="CAXDID020000113">
    <property type="protein sequence ID" value="CAL6029941.1"/>
    <property type="molecule type" value="Genomic_DNA"/>
</dbReference>
<evidence type="ECO:0000313" key="3">
    <source>
        <dbReference type="EMBL" id="CAL6029941.1"/>
    </source>
</evidence>
<keyword evidence="5" id="KW-1185">Reference proteome</keyword>
<reference evidence="3 5" key="2">
    <citation type="submission" date="2024-07" db="EMBL/GenBank/DDBJ databases">
        <authorList>
            <person name="Akdeniz Z."/>
        </authorList>
    </citation>
    <scope>NUCLEOTIDE SEQUENCE [LARGE SCALE GENOMIC DNA]</scope>
</reference>
<protein>
    <submittedName>
        <fullName evidence="3">Hypothetical_protein</fullName>
    </submittedName>
</protein>
<proteinExistence type="predicted"/>
<dbReference type="EMBL" id="CATOUU010000959">
    <property type="protein sequence ID" value="CAI9962616.1"/>
    <property type="molecule type" value="Genomic_DNA"/>
</dbReference>
<evidence type="ECO:0000313" key="4">
    <source>
        <dbReference type="EMBL" id="CAL6107962.1"/>
    </source>
</evidence>
<dbReference type="EMBL" id="CAXDID020000643">
    <property type="protein sequence ID" value="CAL6107962.1"/>
    <property type="molecule type" value="Genomic_DNA"/>
</dbReference>
<dbReference type="EMBL" id="CATOUU010000355">
    <property type="protein sequence ID" value="CAI9926023.1"/>
    <property type="molecule type" value="Genomic_DNA"/>
</dbReference>
<comment type="caution">
    <text evidence="1">The sequence shown here is derived from an EMBL/GenBank/DDBJ whole genome shotgun (WGS) entry which is preliminary data.</text>
</comment>
<organism evidence="1">
    <name type="scientific">Hexamita inflata</name>
    <dbReference type="NCBI Taxonomy" id="28002"/>
    <lineage>
        <taxon>Eukaryota</taxon>
        <taxon>Metamonada</taxon>
        <taxon>Diplomonadida</taxon>
        <taxon>Hexamitidae</taxon>
        <taxon>Hexamitinae</taxon>
        <taxon>Hexamita</taxon>
    </lineage>
</organism>
<evidence type="ECO:0000313" key="5">
    <source>
        <dbReference type="Proteomes" id="UP001642409"/>
    </source>
</evidence>
<gene>
    <name evidence="1" type="ORF">HINF_LOCUS13668</name>
    <name evidence="3" type="ORF">HINF_LOCUS32818</name>
    <name evidence="2" type="ORF">HINF_LOCUS50261</name>
    <name evidence="4" type="ORF">HINF_LOCUS74739</name>
</gene>
<sequence>MKNLNFDSGIVRVWFRYCYGVQLGYTQSLINRVNQTQPELTSIISVSFRFLVQLIQQISLKWKSNSRLVSSKEATFLQTNSSNFDITCTLKSVIILQQNLAKIIPFNTASFGHLICGSIIWL</sequence>
<reference evidence="1" key="1">
    <citation type="submission" date="2023-06" db="EMBL/GenBank/DDBJ databases">
        <authorList>
            <person name="Kurt Z."/>
        </authorList>
    </citation>
    <scope>NUCLEOTIDE SEQUENCE</scope>
</reference>
<evidence type="ECO:0000313" key="2">
    <source>
        <dbReference type="EMBL" id="CAI9962616.1"/>
    </source>
</evidence>
<evidence type="ECO:0000313" key="1">
    <source>
        <dbReference type="EMBL" id="CAI9926023.1"/>
    </source>
</evidence>
<dbReference type="AlphaFoldDB" id="A0AA86TZE0"/>
<accession>A0AA86TZE0</accession>